<evidence type="ECO:0000256" key="1">
    <source>
        <dbReference type="ARBA" id="ARBA00022450"/>
    </source>
</evidence>
<dbReference type="PANTHER" id="PTHR43439:SF2">
    <property type="entry name" value="ENZYME, PUTATIVE (JCVI)-RELATED"/>
    <property type="match status" value="1"/>
</dbReference>
<dbReference type="SUPFAM" id="SSF47336">
    <property type="entry name" value="ACP-like"/>
    <property type="match status" value="1"/>
</dbReference>
<name>A0AA38XV23_9EURO</name>
<dbReference type="InterPro" id="IPR020845">
    <property type="entry name" value="AMP-binding_CS"/>
</dbReference>
<dbReference type="Pfam" id="PF07993">
    <property type="entry name" value="NAD_binding_4"/>
    <property type="match status" value="1"/>
</dbReference>
<keyword evidence="2" id="KW-0597">Phosphoprotein</keyword>
<dbReference type="EMBL" id="JAPDRN010000097">
    <property type="protein sequence ID" value="KAJ9623822.1"/>
    <property type="molecule type" value="Genomic_DNA"/>
</dbReference>
<keyword evidence="6" id="KW-1185">Reference proteome</keyword>
<dbReference type="PANTHER" id="PTHR43439">
    <property type="entry name" value="PHENYLACETATE-COENZYME A LIGASE"/>
    <property type="match status" value="1"/>
</dbReference>
<dbReference type="InterPro" id="IPR051414">
    <property type="entry name" value="Adenylate-forming_Reductase"/>
</dbReference>
<dbReference type="Gene3D" id="3.40.50.12780">
    <property type="entry name" value="N-terminal domain of ligase-like"/>
    <property type="match status" value="1"/>
</dbReference>
<dbReference type="PROSITE" id="PS00455">
    <property type="entry name" value="AMP_BINDING"/>
    <property type="match status" value="1"/>
</dbReference>
<evidence type="ECO:0000313" key="6">
    <source>
        <dbReference type="Proteomes" id="UP001172681"/>
    </source>
</evidence>
<gene>
    <name evidence="5" type="ORF">H2204_011008</name>
</gene>
<proteinExistence type="predicted"/>
<reference evidence="5" key="1">
    <citation type="submission" date="2022-10" db="EMBL/GenBank/DDBJ databases">
        <title>Culturing micro-colonial fungi from biological soil crusts in the Mojave desert and describing Neophaeococcomyces mojavensis, and introducing the new genera and species Taxawa tesnikishii.</title>
        <authorList>
            <person name="Kurbessoian T."/>
            <person name="Stajich J.E."/>
        </authorList>
    </citation>
    <scope>NUCLEOTIDE SEQUENCE</scope>
    <source>
        <strain evidence="5">TK_35</strain>
    </source>
</reference>
<comment type="caution">
    <text evidence="5">The sequence shown here is derived from an EMBL/GenBank/DDBJ whole genome shotgun (WGS) entry which is preliminary data.</text>
</comment>
<feature type="domain" description="AMP-dependent synthetase/ligase" evidence="3">
    <location>
        <begin position="31"/>
        <end position="325"/>
    </location>
</feature>
<dbReference type="SUPFAM" id="SSF56801">
    <property type="entry name" value="Acetyl-CoA synthetase-like"/>
    <property type="match status" value="1"/>
</dbReference>
<evidence type="ECO:0000256" key="2">
    <source>
        <dbReference type="ARBA" id="ARBA00022553"/>
    </source>
</evidence>
<evidence type="ECO:0000259" key="4">
    <source>
        <dbReference type="Pfam" id="PF07993"/>
    </source>
</evidence>
<evidence type="ECO:0008006" key="7">
    <source>
        <dbReference type="Google" id="ProtNLM"/>
    </source>
</evidence>
<feature type="domain" description="Thioester reductase (TE)" evidence="4">
    <location>
        <begin position="666"/>
        <end position="903"/>
    </location>
</feature>
<evidence type="ECO:0000259" key="3">
    <source>
        <dbReference type="Pfam" id="PF00501"/>
    </source>
</evidence>
<keyword evidence="1" id="KW-0596">Phosphopantetheine</keyword>
<dbReference type="InterPro" id="IPR000873">
    <property type="entry name" value="AMP-dep_synth/lig_dom"/>
</dbReference>
<dbReference type="Pfam" id="PF23562">
    <property type="entry name" value="AMP-binding_C_3"/>
    <property type="match status" value="1"/>
</dbReference>
<protein>
    <recommendedName>
        <fullName evidence="7">Carrier domain-containing protein</fullName>
    </recommendedName>
</protein>
<dbReference type="InterPro" id="IPR036291">
    <property type="entry name" value="NAD(P)-bd_dom_sf"/>
</dbReference>
<evidence type="ECO:0000313" key="5">
    <source>
        <dbReference type="EMBL" id="KAJ9623822.1"/>
    </source>
</evidence>
<dbReference type="InterPro" id="IPR013120">
    <property type="entry name" value="FAR_NAD-bd"/>
</dbReference>
<dbReference type="Gene3D" id="3.40.50.720">
    <property type="entry name" value="NAD(P)-binding Rossmann-like Domain"/>
    <property type="match status" value="1"/>
</dbReference>
<dbReference type="InterPro" id="IPR042099">
    <property type="entry name" value="ANL_N_sf"/>
</dbReference>
<dbReference type="AlphaFoldDB" id="A0AA38XV23"/>
<dbReference type="SUPFAM" id="SSF51735">
    <property type="entry name" value="NAD(P)-binding Rossmann-fold domains"/>
    <property type="match status" value="1"/>
</dbReference>
<sequence length="1028" mass="115064">MSHIDETSMGDMLGGPRNTGKRLLPHVVDYQAAHNPGSVFAIIPTNLSDHRSPWCNFTFSELARATDYTAWWLENNVRAEKGEPIAYLGQNDIRYMIFFLAFQAVGYKHIVHGLENEDSVREIKKASHDELVIHQIPSLDDMLCHGAAPFPFETTYEAEEDTIVAIFHSSGTTGMPKPVKFTNGYFSCYDNISRCKPLVDGRTYPFIAKLNGPHLTPAVFFHMMAFGCLMESILRTQTMLVVPERMMTERVLAEIIATQKPKSAHLVSSVVDSIYQAGYIDILSSLDFVISGGGPLFEAAGTAASQATCVIQAYGSTEAGILPFIPPVDRKDWNYIELLAEAQFELEYVEDGLFEAIIRRGPSREHQAIFHTHPDLLQYRTKDLFAKHPTKPNLITFRGRIDDVIVLSNGEKFNPSEMENIIEQHPKVSRAFILGTGRFEPALLLEVKQENLDKEESDHELIDEIWPQVIEANKICLAHGRIVRSRVAVADRSKPFRLNAKKNIQRRHTEHEHQETIDAIYSKSIYSHNRILNNDPTLGQVQEFVLDAMGDMLAISDLTLSSDIVSRGIDSLHILQISAFLIDTIEQQTGKETRVPAAWIYNNPTPGHMADIVYASITGSELSALGDTRRTASSKSVEQWATEHTQGLPAAVRAAPPSKPSHDIILTGSTGSLGSYILDQLLKMPTVNHIYCFNRASDGRTKQIKSFEARGLAVGALTAERVEFYQVKYGEPRFGLSVQVYDKLLSSVDTVLHNAWEVNFNLDLISFSSHIRGVRSFVDFSLNSRYLAHVHFVSSRGAVAGWPLDKGLVPETFFEDSSVADSTGYGTSKHISERILLAAARQSGVPVTIHRVGQVAGPTTEKGEWNRTEWFPTLMITSVAIGQIPDAMVGVPMDWIPVDSMARIFLELVAARRKTQDGLRSQVFHLNNPAETEWSDLLPSIQERFPIEVVPLRQWIETLDKIPLSQHEITKKPALKLLDFWKRIDVDPIIQVSLCTNATGAASETLRNLRPADQKLFDLYLRQWGLCQ</sequence>
<accession>A0AA38XV23</accession>
<dbReference type="Pfam" id="PF00501">
    <property type="entry name" value="AMP-binding"/>
    <property type="match status" value="1"/>
</dbReference>
<dbReference type="InterPro" id="IPR036736">
    <property type="entry name" value="ACP-like_sf"/>
</dbReference>
<dbReference type="Proteomes" id="UP001172681">
    <property type="component" value="Unassembled WGS sequence"/>
</dbReference>
<organism evidence="5 6">
    <name type="scientific">Knufia peltigerae</name>
    <dbReference type="NCBI Taxonomy" id="1002370"/>
    <lineage>
        <taxon>Eukaryota</taxon>
        <taxon>Fungi</taxon>
        <taxon>Dikarya</taxon>
        <taxon>Ascomycota</taxon>
        <taxon>Pezizomycotina</taxon>
        <taxon>Eurotiomycetes</taxon>
        <taxon>Chaetothyriomycetidae</taxon>
        <taxon>Chaetothyriales</taxon>
        <taxon>Trichomeriaceae</taxon>
        <taxon>Knufia</taxon>
    </lineage>
</organism>